<reference evidence="1 2" key="1">
    <citation type="submission" date="2021-08" db="EMBL/GenBank/DDBJ databases">
        <title>Draft Genome Sequence of Phanerochaete sordida strain YK-624.</title>
        <authorList>
            <person name="Mori T."/>
            <person name="Dohra H."/>
            <person name="Suzuki T."/>
            <person name="Kawagishi H."/>
            <person name="Hirai H."/>
        </authorList>
    </citation>
    <scope>NUCLEOTIDE SEQUENCE [LARGE SCALE GENOMIC DNA]</scope>
    <source>
        <strain evidence="1 2">YK-624</strain>
    </source>
</reference>
<name>A0A9P3GLD6_9APHY</name>
<organism evidence="1 2">
    <name type="scientific">Phanerochaete sordida</name>
    <dbReference type="NCBI Taxonomy" id="48140"/>
    <lineage>
        <taxon>Eukaryota</taxon>
        <taxon>Fungi</taxon>
        <taxon>Dikarya</taxon>
        <taxon>Basidiomycota</taxon>
        <taxon>Agaricomycotina</taxon>
        <taxon>Agaricomycetes</taxon>
        <taxon>Polyporales</taxon>
        <taxon>Phanerochaetaceae</taxon>
        <taxon>Phanerochaete</taxon>
    </lineage>
</organism>
<proteinExistence type="predicted"/>
<dbReference type="AlphaFoldDB" id="A0A9P3GLD6"/>
<sequence length="282" mass="31075">MQANSTAPLRIRYLLLSATVGASDLKDEGEAVAEKENLSFAISVILNSAAPTLRALAIHNVSLLPPLGKPLATAPFPHLTHLSVPHFYPSFAADAALPSLRALHISQCAYRLDPRSYADFEFGALLAEGAPRLTYLRLSGLLESYTVLQFLRMHLGVPFTAASWHSDYFLEHDELHAYVEGSPEAARAAAHSAQLNELRHIVVQPGIPRDDDDAEFECTYGAWEHYEMLAGLQDIAKDHARGVGIGELRLLAESAEYTFDEVRRDWEDVIRGGDGPWAMETE</sequence>
<gene>
    <name evidence="1" type="ORF">PsYK624_133420</name>
</gene>
<accession>A0A9P3GLD6</accession>
<protein>
    <submittedName>
        <fullName evidence="1">Uncharacterized protein</fullName>
    </submittedName>
</protein>
<dbReference type="Proteomes" id="UP000703269">
    <property type="component" value="Unassembled WGS sequence"/>
</dbReference>
<keyword evidence="2" id="KW-1185">Reference proteome</keyword>
<evidence type="ECO:0000313" key="2">
    <source>
        <dbReference type="Proteomes" id="UP000703269"/>
    </source>
</evidence>
<dbReference type="SUPFAM" id="SSF52047">
    <property type="entry name" value="RNI-like"/>
    <property type="match status" value="1"/>
</dbReference>
<evidence type="ECO:0000313" key="1">
    <source>
        <dbReference type="EMBL" id="GJE97131.1"/>
    </source>
</evidence>
<comment type="caution">
    <text evidence="1">The sequence shown here is derived from an EMBL/GenBank/DDBJ whole genome shotgun (WGS) entry which is preliminary data.</text>
</comment>
<dbReference type="OrthoDB" id="2748701at2759"/>
<dbReference type="EMBL" id="BPQB01000068">
    <property type="protein sequence ID" value="GJE97131.1"/>
    <property type="molecule type" value="Genomic_DNA"/>
</dbReference>